<dbReference type="Proteomes" id="UP001162501">
    <property type="component" value="Chromosome 1"/>
</dbReference>
<evidence type="ECO:0000313" key="1">
    <source>
        <dbReference type="EMBL" id="CAM9354767.1"/>
    </source>
</evidence>
<organism evidence="1 2">
    <name type="scientific">Rangifer tarandus platyrhynchus</name>
    <name type="common">Svalbard reindeer</name>
    <dbReference type="NCBI Taxonomy" id="3082113"/>
    <lineage>
        <taxon>Eukaryota</taxon>
        <taxon>Metazoa</taxon>
        <taxon>Chordata</taxon>
        <taxon>Craniata</taxon>
        <taxon>Vertebrata</taxon>
        <taxon>Euteleostomi</taxon>
        <taxon>Mammalia</taxon>
        <taxon>Eutheria</taxon>
        <taxon>Laurasiatheria</taxon>
        <taxon>Artiodactyla</taxon>
        <taxon>Ruminantia</taxon>
        <taxon>Pecora</taxon>
        <taxon>Cervidae</taxon>
        <taxon>Odocoileinae</taxon>
        <taxon>Rangifer</taxon>
    </lineage>
</organism>
<reference evidence="1" key="2">
    <citation type="submission" date="2025-03" db="EMBL/GenBank/DDBJ databases">
        <authorList>
            <consortium name="ELIXIR-Norway"/>
            <consortium name="Elixir Norway"/>
        </authorList>
    </citation>
    <scope>NUCLEOTIDE SEQUENCE</scope>
</reference>
<sequence length="116" mass="12514">MWLPLPFPRPAHGYFYPPDGGGVGRVSPSDASPPPPPPRWRNGRLEGPWRVRGSARGPDSGIQLCARGGAGPACSPAQTPPSWSRCPFRGTHRNSVTYTNSTAQLRHTWLHGVIAP</sequence>
<accession>A0AC59Y408</accession>
<proteinExistence type="predicted"/>
<protein>
    <submittedName>
        <fullName evidence="1">Uncharacterized protein</fullName>
    </submittedName>
</protein>
<name>A0AC59Y408_RANTA</name>
<evidence type="ECO:0000313" key="2">
    <source>
        <dbReference type="Proteomes" id="UP001162501"/>
    </source>
</evidence>
<dbReference type="EMBL" id="OX596085">
    <property type="protein sequence ID" value="CAM9354767.1"/>
    <property type="molecule type" value="Genomic_DNA"/>
</dbReference>
<gene>
    <name evidence="1" type="ORF">MRATA1EN22A_LOCUS1394</name>
</gene>
<reference evidence="1" key="1">
    <citation type="submission" date="2023-05" db="EMBL/GenBank/DDBJ databases">
        <authorList>
            <consortium name="ELIXIR-Norway"/>
        </authorList>
    </citation>
    <scope>NUCLEOTIDE SEQUENCE</scope>
</reference>